<sequence length="352" mass="38976">MQDKRAKEFLTKLAAGIRSAAIGERSVLIVGFSGGRDSLALLSGLAELAGAGKLPAFTLAAAHYHHNLRGADADGDQQFCRAWCARRQIPFYTARSAQLAPGQPNLEQRARAARYAWMAELRQQLVNEGYAPVWLLTAHHQEDQAETLLLHLLRGSGGAGLCGMRAASGYLLRPLLDTPRADIMAYLTARGLCWREDASNQSTDYTRNYVRREVMPRLKKINPQINAKLAQTAHIQAAVEDLLAAVTHDKMRRAEQSSGQVKYPWAELAAEPVAIRRRLVRAMWCAVKKQNVCSLEFARVEEVLRLPQGGNLHLTGGVEAKREGTLLVMVEQPSEALALRRNKSRSGQNKQR</sequence>
<dbReference type="Pfam" id="PF01171">
    <property type="entry name" value="ATP_bind_3"/>
    <property type="match status" value="1"/>
</dbReference>
<dbReference type="Proteomes" id="UP000824124">
    <property type="component" value="Unassembled WGS sequence"/>
</dbReference>
<name>A0A9D1HIL3_9FIRM</name>
<keyword evidence="6" id="KW-0963">Cytoplasm</keyword>
<dbReference type="GO" id="GO:0006400">
    <property type="term" value="P:tRNA modification"/>
    <property type="evidence" value="ECO:0007669"/>
    <property type="project" value="UniProtKB-UniRule"/>
</dbReference>
<comment type="domain">
    <text evidence="6">The N-terminal region contains the highly conserved SGGXDS motif, predicted to be a P-loop motif involved in ATP binding.</text>
</comment>
<dbReference type="CDD" id="cd01992">
    <property type="entry name" value="TilS_N"/>
    <property type="match status" value="1"/>
</dbReference>
<evidence type="ECO:0000256" key="3">
    <source>
        <dbReference type="ARBA" id="ARBA00022741"/>
    </source>
</evidence>
<evidence type="ECO:0000256" key="2">
    <source>
        <dbReference type="ARBA" id="ARBA00022694"/>
    </source>
</evidence>
<feature type="binding site" evidence="6">
    <location>
        <begin position="33"/>
        <end position="38"/>
    </location>
    <ligand>
        <name>ATP</name>
        <dbReference type="ChEBI" id="CHEBI:30616"/>
    </ligand>
</feature>
<comment type="catalytic activity">
    <reaction evidence="5 6">
        <text>cytidine(34) in tRNA(Ile2) + L-lysine + ATP = lysidine(34) in tRNA(Ile2) + AMP + diphosphate + H(+)</text>
        <dbReference type="Rhea" id="RHEA:43744"/>
        <dbReference type="Rhea" id="RHEA-COMP:10625"/>
        <dbReference type="Rhea" id="RHEA-COMP:10670"/>
        <dbReference type="ChEBI" id="CHEBI:15378"/>
        <dbReference type="ChEBI" id="CHEBI:30616"/>
        <dbReference type="ChEBI" id="CHEBI:32551"/>
        <dbReference type="ChEBI" id="CHEBI:33019"/>
        <dbReference type="ChEBI" id="CHEBI:82748"/>
        <dbReference type="ChEBI" id="CHEBI:83665"/>
        <dbReference type="ChEBI" id="CHEBI:456215"/>
        <dbReference type="EC" id="6.3.4.19"/>
    </reaction>
</comment>
<evidence type="ECO:0000313" key="8">
    <source>
        <dbReference type="EMBL" id="HIU09724.1"/>
    </source>
</evidence>
<accession>A0A9D1HIL3</accession>
<dbReference type="GO" id="GO:0005737">
    <property type="term" value="C:cytoplasm"/>
    <property type="evidence" value="ECO:0007669"/>
    <property type="project" value="UniProtKB-SubCell"/>
</dbReference>
<dbReference type="Gene3D" id="3.40.50.620">
    <property type="entry name" value="HUPs"/>
    <property type="match status" value="1"/>
</dbReference>
<dbReference type="InterPro" id="IPR012094">
    <property type="entry name" value="tRNA_Ile_lys_synt"/>
</dbReference>
<keyword evidence="3 6" id="KW-0547">Nucleotide-binding</keyword>
<dbReference type="EC" id="6.3.4.19" evidence="6"/>
<evidence type="ECO:0000313" key="9">
    <source>
        <dbReference type="Proteomes" id="UP000824124"/>
    </source>
</evidence>
<evidence type="ECO:0000256" key="4">
    <source>
        <dbReference type="ARBA" id="ARBA00022840"/>
    </source>
</evidence>
<dbReference type="InterPro" id="IPR012795">
    <property type="entry name" value="tRNA_Ile_lys_synt_N"/>
</dbReference>
<dbReference type="GO" id="GO:0032267">
    <property type="term" value="F:tRNA(Ile)-lysidine synthase activity"/>
    <property type="evidence" value="ECO:0007669"/>
    <property type="project" value="UniProtKB-EC"/>
</dbReference>
<comment type="subcellular location">
    <subcellularLocation>
        <location evidence="6">Cytoplasm</location>
    </subcellularLocation>
</comment>
<dbReference type="Gene3D" id="1.20.59.20">
    <property type="match status" value="1"/>
</dbReference>
<evidence type="ECO:0000256" key="1">
    <source>
        <dbReference type="ARBA" id="ARBA00022598"/>
    </source>
</evidence>
<dbReference type="InterPro" id="IPR011063">
    <property type="entry name" value="TilS/TtcA_N"/>
</dbReference>
<keyword evidence="2 6" id="KW-0819">tRNA processing</keyword>
<dbReference type="PANTHER" id="PTHR43033">
    <property type="entry name" value="TRNA(ILE)-LYSIDINE SYNTHASE-RELATED"/>
    <property type="match status" value="1"/>
</dbReference>
<dbReference type="AlphaFoldDB" id="A0A9D1HIL3"/>
<dbReference type="EMBL" id="DVMH01000003">
    <property type="protein sequence ID" value="HIU09724.1"/>
    <property type="molecule type" value="Genomic_DNA"/>
</dbReference>
<evidence type="ECO:0000256" key="6">
    <source>
        <dbReference type="HAMAP-Rule" id="MF_01161"/>
    </source>
</evidence>
<evidence type="ECO:0000256" key="5">
    <source>
        <dbReference type="ARBA" id="ARBA00048539"/>
    </source>
</evidence>
<comment type="similarity">
    <text evidence="6">Belongs to the tRNA(Ile)-lysidine synthase family.</text>
</comment>
<dbReference type="SUPFAM" id="SSF52402">
    <property type="entry name" value="Adenine nucleotide alpha hydrolases-like"/>
    <property type="match status" value="1"/>
</dbReference>
<dbReference type="SUPFAM" id="SSF82829">
    <property type="entry name" value="MesJ substrate recognition domain-like"/>
    <property type="match status" value="1"/>
</dbReference>
<feature type="domain" description="tRNA(Ile)-lysidine/2-thiocytidine synthase N-terminal" evidence="7">
    <location>
        <begin position="28"/>
        <end position="213"/>
    </location>
</feature>
<gene>
    <name evidence="6 8" type="primary">tilS</name>
    <name evidence="8" type="ORF">IAB00_00495</name>
</gene>
<comment type="caution">
    <text evidence="8">The sequence shown here is derived from an EMBL/GenBank/DDBJ whole genome shotgun (WGS) entry which is preliminary data.</text>
</comment>
<protein>
    <recommendedName>
        <fullName evidence="6">tRNA(Ile)-lysidine synthase</fullName>
        <ecNumber evidence="6">6.3.4.19</ecNumber>
    </recommendedName>
    <alternativeName>
        <fullName evidence="6">tRNA(Ile)-2-lysyl-cytidine synthase</fullName>
    </alternativeName>
    <alternativeName>
        <fullName evidence="6">tRNA(Ile)-lysidine synthetase</fullName>
    </alternativeName>
</protein>
<reference evidence="8" key="2">
    <citation type="journal article" date="2021" name="PeerJ">
        <title>Extensive microbial diversity within the chicken gut microbiome revealed by metagenomics and culture.</title>
        <authorList>
            <person name="Gilroy R."/>
            <person name="Ravi A."/>
            <person name="Getino M."/>
            <person name="Pursley I."/>
            <person name="Horton D.L."/>
            <person name="Alikhan N.F."/>
            <person name="Baker D."/>
            <person name="Gharbi K."/>
            <person name="Hall N."/>
            <person name="Watson M."/>
            <person name="Adriaenssens E.M."/>
            <person name="Foster-Nyarko E."/>
            <person name="Jarju S."/>
            <person name="Secka A."/>
            <person name="Antonio M."/>
            <person name="Oren A."/>
            <person name="Chaudhuri R.R."/>
            <person name="La Ragione R."/>
            <person name="Hildebrand F."/>
            <person name="Pallen M.J."/>
        </authorList>
    </citation>
    <scope>NUCLEOTIDE SEQUENCE</scope>
    <source>
        <strain evidence="8">2830</strain>
    </source>
</reference>
<evidence type="ECO:0000259" key="7">
    <source>
        <dbReference type="Pfam" id="PF01171"/>
    </source>
</evidence>
<keyword evidence="1 6" id="KW-0436">Ligase</keyword>
<reference evidence="8" key="1">
    <citation type="submission" date="2020-10" db="EMBL/GenBank/DDBJ databases">
        <authorList>
            <person name="Gilroy R."/>
        </authorList>
    </citation>
    <scope>NUCLEOTIDE SEQUENCE</scope>
    <source>
        <strain evidence="8">2830</strain>
    </source>
</reference>
<dbReference type="NCBIfam" id="TIGR02432">
    <property type="entry name" value="lysidine_TilS_N"/>
    <property type="match status" value="1"/>
</dbReference>
<keyword evidence="4 6" id="KW-0067">ATP-binding</keyword>
<proteinExistence type="inferred from homology"/>
<organism evidence="8 9">
    <name type="scientific">Candidatus Avidehalobacter gallistercoris</name>
    <dbReference type="NCBI Taxonomy" id="2840694"/>
    <lineage>
        <taxon>Bacteria</taxon>
        <taxon>Bacillati</taxon>
        <taxon>Bacillota</taxon>
        <taxon>Clostridia</taxon>
        <taxon>Eubacteriales</taxon>
        <taxon>Peptococcaceae</taxon>
        <taxon>Peptococcaceae incertae sedis</taxon>
        <taxon>Candidatus Avidehalobacter</taxon>
    </lineage>
</organism>
<comment type="function">
    <text evidence="6">Ligates lysine onto the cytidine present at position 34 of the AUA codon-specific tRNA(Ile) that contains the anticodon CAU, in an ATP-dependent manner. Cytidine is converted to lysidine, thus changing the amino acid specificity of the tRNA from methionine to isoleucine.</text>
</comment>
<dbReference type="PANTHER" id="PTHR43033:SF1">
    <property type="entry name" value="TRNA(ILE)-LYSIDINE SYNTHASE-RELATED"/>
    <property type="match status" value="1"/>
</dbReference>
<dbReference type="HAMAP" id="MF_01161">
    <property type="entry name" value="tRNA_Ile_lys_synt"/>
    <property type="match status" value="1"/>
</dbReference>
<dbReference type="GO" id="GO:0005524">
    <property type="term" value="F:ATP binding"/>
    <property type="evidence" value="ECO:0007669"/>
    <property type="project" value="UniProtKB-UniRule"/>
</dbReference>
<dbReference type="InterPro" id="IPR014729">
    <property type="entry name" value="Rossmann-like_a/b/a_fold"/>
</dbReference>